<dbReference type="Gene3D" id="3.40.309.10">
    <property type="entry name" value="Aldehyde Dehydrogenase, Chain A, domain 2"/>
    <property type="match status" value="1"/>
</dbReference>
<gene>
    <name evidence="3" type="ORF">O7A05_10295</name>
</gene>
<dbReference type="RefSeq" id="WP_337092918.1">
    <property type="nucleotide sequence ID" value="NZ_JAPYKO010000005.1"/>
</dbReference>
<dbReference type="Gene3D" id="3.40.605.10">
    <property type="entry name" value="Aldehyde Dehydrogenase, Chain A, domain 1"/>
    <property type="match status" value="1"/>
</dbReference>
<dbReference type="Proteomes" id="UP001366503">
    <property type="component" value="Unassembled WGS sequence"/>
</dbReference>
<evidence type="ECO:0000313" key="3">
    <source>
        <dbReference type="EMBL" id="MEI9402547.1"/>
    </source>
</evidence>
<protein>
    <submittedName>
        <fullName evidence="3">Aldehyde dehydrogenase family protein</fullName>
    </submittedName>
</protein>
<dbReference type="EMBL" id="JAPYKO010000005">
    <property type="protein sequence ID" value="MEI9402547.1"/>
    <property type="molecule type" value="Genomic_DNA"/>
</dbReference>
<keyword evidence="1" id="KW-0560">Oxidoreductase</keyword>
<dbReference type="PANTHER" id="PTHR11699">
    <property type="entry name" value="ALDEHYDE DEHYDROGENASE-RELATED"/>
    <property type="match status" value="1"/>
</dbReference>
<dbReference type="SUPFAM" id="SSF53720">
    <property type="entry name" value="ALDH-like"/>
    <property type="match status" value="1"/>
</dbReference>
<dbReference type="InterPro" id="IPR016162">
    <property type="entry name" value="Ald_DH_N"/>
</dbReference>
<comment type="caution">
    <text evidence="3">The sequence shown here is derived from an EMBL/GenBank/DDBJ whole genome shotgun (WGS) entry which is preliminary data.</text>
</comment>
<organism evidence="3 4">
    <name type="scientific">Mesorhizobium argentiipisi</name>
    <dbReference type="NCBI Taxonomy" id="3015175"/>
    <lineage>
        <taxon>Bacteria</taxon>
        <taxon>Pseudomonadati</taxon>
        <taxon>Pseudomonadota</taxon>
        <taxon>Alphaproteobacteria</taxon>
        <taxon>Hyphomicrobiales</taxon>
        <taxon>Phyllobacteriaceae</taxon>
        <taxon>Mesorhizobium</taxon>
    </lineage>
</organism>
<feature type="domain" description="Aldehyde dehydrogenase" evidence="2">
    <location>
        <begin position="15"/>
        <end position="480"/>
    </location>
</feature>
<dbReference type="InterPro" id="IPR016161">
    <property type="entry name" value="Ald_DH/histidinol_DH"/>
</dbReference>
<name>A0ABU8KAV4_9HYPH</name>
<keyword evidence="4" id="KW-1185">Reference proteome</keyword>
<evidence type="ECO:0000259" key="2">
    <source>
        <dbReference type="Pfam" id="PF00171"/>
    </source>
</evidence>
<accession>A0ABU8KAV4</accession>
<evidence type="ECO:0000313" key="4">
    <source>
        <dbReference type="Proteomes" id="UP001366503"/>
    </source>
</evidence>
<dbReference type="InterPro" id="IPR016163">
    <property type="entry name" value="Ald_DH_C"/>
</dbReference>
<proteinExistence type="predicted"/>
<sequence length="486" mass="51747">MAQMRKYGLWIGGKWAATASEDVVERCSPATSEPVARFSLAGPAEIDDAAASAHSAFLKGAWSELPGSVRAKVLNRWADLIADNRTRLARIEADEAGKVISAATAEIEWSIELIRYAASLAWNLPGRLINGEGPGKMGLVSYEPYAVVALIVPWNYPMVTLFQKLPYALAAGSSVVVKPSELTAGTALECAVLAQEAGIPNGVINVVPAVGEKVGAAICDSPFIDMVSFTGSTRVGRLIASHATSKLKKVALELGGKGANVVFADANIEAALDGALAGFTINQGEECCAAGRLFVEAPIFDEFIQRLSAKAGQMRLGTAEDQDASIGPLIHKQHLDKVVAYITDAQREGARLVSGGRRPQDDHLAKGCFIEPTVLVGVTPEMTAFREEIFGPVVCAMPFSTEKEAVELVNDTAYGLANGVWTNDLSRALSFSRQMKSGTVYVNAYLETLPQLPFGGMKDSGLGRENGPEGILEFMQTKAVYLKLAR</sequence>
<dbReference type="InterPro" id="IPR015590">
    <property type="entry name" value="Aldehyde_DH_dom"/>
</dbReference>
<evidence type="ECO:0000256" key="1">
    <source>
        <dbReference type="ARBA" id="ARBA00023002"/>
    </source>
</evidence>
<dbReference type="Pfam" id="PF00171">
    <property type="entry name" value="Aldedh"/>
    <property type="match status" value="1"/>
</dbReference>
<reference evidence="3 4" key="1">
    <citation type="submission" date="2022-12" db="EMBL/GenBank/DDBJ databases">
        <authorList>
            <person name="Muema E."/>
        </authorList>
    </citation>
    <scope>NUCLEOTIDE SEQUENCE [LARGE SCALE GENOMIC DNA]</scope>
    <source>
        <strain evidence="4">1330</strain>
    </source>
</reference>